<feature type="compositionally biased region" description="Low complexity" evidence="1">
    <location>
        <begin position="214"/>
        <end position="238"/>
    </location>
</feature>
<proteinExistence type="predicted"/>
<reference evidence="2 3" key="1">
    <citation type="submission" date="2015-05" db="EMBL/GenBank/DDBJ databases">
        <title>Distinctive expansion of gene families associated with plant cell wall degradation and secondary metabolism in the genomes of grapevine trunk pathogens.</title>
        <authorList>
            <person name="Lawrence D.P."/>
            <person name="Travadon R."/>
            <person name="Rolshausen P.E."/>
            <person name="Baumgartner K."/>
        </authorList>
    </citation>
    <scope>NUCLEOTIDE SEQUENCE [LARGE SCALE GENOMIC DNA]</scope>
    <source>
        <strain evidence="2">DA912</strain>
    </source>
</reference>
<accession>A0A0G2HYB8</accession>
<evidence type="ECO:0000313" key="2">
    <source>
        <dbReference type="EMBL" id="KKY32910.1"/>
    </source>
</evidence>
<name>A0A0G2HYB8_9PEZI</name>
<feature type="region of interest" description="Disordered" evidence="1">
    <location>
        <begin position="214"/>
        <end position="296"/>
    </location>
</feature>
<evidence type="ECO:0000313" key="3">
    <source>
        <dbReference type="Proteomes" id="UP000034680"/>
    </source>
</evidence>
<organism evidence="2 3">
    <name type="scientific">Diaporthe ampelina</name>
    <dbReference type="NCBI Taxonomy" id="1214573"/>
    <lineage>
        <taxon>Eukaryota</taxon>
        <taxon>Fungi</taxon>
        <taxon>Dikarya</taxon>
        <taxon>Ascomycota</taxon>
        <taxon>Pezizomycotina</taxon>
        <taxon>Sordariomycetes</taxon>
        <taxon>Sordariomycetidae</taxon>
        <taxon>Diaporthales</taxon>
        <taxon>Diaporthaceae</taxon>
        <taxon>Diaporthe</taxon>
    </lineage>
</organism>
<comment type="caution">
    <text evidence="2">The sequence shown here is derived from an EMBL/GenBank/DDBJ whole genome shotgun (WGS) entry which is preliminary data.</text>
</comment>
<keyword evidence="3" id="KW-1185">Reference proteome</keyword>
<dbReference type="EMBL" id="LCUC01000271">
    <property type="protein sequence ID" value="KKY32910.1"/>
    <property type="molecule type" value="Genomic_DNA"/>
</dbReference>
<gene>
    <name evidence="2" type="ORF">UCDDA912_g07138</name>
</gene>
<dbReference type="OrthoDB" id="10579827at2759"/>
<evidence type="ECO:0000256" key="1">
    <source>
        <dbReference type="SAM" id="MobiDB-lite"/>
    </source>
</evidence>
<reference evidence="2 3" key="2">
    <citation type="submission" date="2015-05" db="EMBL/GenBank/DDBJ databases">
        <authorList>
            <person name="Morales-Cruz A."/>
            <person name="Amrine K.C."/>
            <person name="Cantu D."/>
        </authorList>
    </citation>
    <scope>NUCLEOTIDE SEQUENCE [LARGE SCALE GENOMIC DNA]</scope>
    <source>
        <strain evidence="2">DA912</strain>
    </source>
</reference>
<protein>
    <submittedName>
        <fullName evidence="2">Uncharacterized protein</fullName>
    </submittedName>
</protein>
<dbReference type="AlphaFoldDB" id="A0A0G2HYB8"/>
<dbReference type="Proteomes" id="UP000034680">
    <property type="component" value="Unassembled WGS sequence"/>
</dbReference>
<sequence>MGPHTGTAPEATQELETMSAAATIMPNEITQSVDPSQIGPVNAGLLPLLPEQPAEYTAVNASEEHTPIDSTNNSAAYSAPINALSAPPPVPVPDLTTPVIEDDEDDDNNLLSAHRRARAKKNILRDGPMKWMPDEVIYGLKEALDDLAEANRKSKKRLLSRKNPISTTAFVSFDKDFGGFMPGEWTIRPKAKRDWIHNHMQAVLDKACGRIPATTTPAAPAGNRQGAPAAAGGNDGAADTPKVDANDDVDDLLPPGWAVGDDEDDGEPNPQAATPQTDVSPIANAPASGLDSMMSKMSIGRRLSKFGSGLPSPLPRVALN</sequence>